<organism evidence="4">
    <name type="scientific">Pedococcus sp. KACC 23699</name>
    <dbReference type="NCBI Taxonomy" id="3149228"/>
    <lineage>
        <taxon>Bacteria</taxon>
        <taxon>Bacillati</taxon>
        <taxon>Actinomycetota</taxon>
        <taxon>Actinomycetes</taxon>
        <taxon>Micrococcales</taxon>
        <taxon>Intrasporangiaceae</taxon>
        <taxon>Pedococcus</taxon>
    </lineage>
</organism>
<proteinExistence type="predicted"/>
<name>A0AAU7JU71_9MICO</name>
<reference evidence="4" key="1">
    <citation type="submission" date="2024-05" db="EMBL/GenBank/DDBJ databases">
        <authorList>
            <person name="Kim S."/>
            <person name="Heo J."/>
            <person name="Choi H."/>
            <person name="Choi Y."/>
            <person name="Kwon S.-W."/>
            <person name="Kim Y."/>
        </authorList>
    </citation>
    <scope>NUCLEOTIDE SEQUENCE</scope>
    <source>
        <strain evidence="4">KACC 23699</strain>
    </source>
</reference>
<keyword evidence="2" id="KW-0472">Membrane</keyword>
<feature type="transmembrane region" description="Helical" evidence="2">
    <location>
        <begin position="71"/>
        <end position="96"/>
    </location>
</feature>
<evidence type="ECO:0000256" key="1">
    <source>
        <dbReference type="SAM" id="MobiDB-lite"/>
    </source>
</evidence>
<dbReference type="EMBL" id="CP157483">
    <property type="protein sequence ID" value="XBO43993.1"/>
    <property type="molecule type" value="Genomic_DNA"/>
</dbReference>
<protein>
    <submittedName>
        <fullName evidence="4">DUF4129 domain-containing protein</fullName>
    </submittedName>
</protein>
<dbReference type="AlphaFoldDB" id="A0AAU7JU71"/>
<feature type="domain" description="Protein-glutamine gamma-glutamyltransferase-like C-terminal" evidence="3">
    <location>
        <begin position="146"/>
        <end position="215"/>
    </location>
</feature>
<sequence length="244" mass="25919">MTGRGWGLLGGGALTLLLAAWVSATGPVAVFARQDLTSSRAKARGIDYRVDAGTSEGQKLSDGLPGPAQPVLVAFVTAAAKVLLAIIVLALLVVVARELRRWWRSREAATAAVADADMVPEVMRRAARESEELLATGTPANAVVAAWVALESAARSLGVRDDPTRTSTELVTDVLRSYSVDRGPLDALAALYREARFSRHPVGEDMRTRAREALQQVQVELQRATPKGRRPGAPATVSTSGRTS</sequence>
<keyword evidence="2" id="KW-1133">Transmembrane helix</keyword>
<evidence type="ECO:0000259" key="3">
    <source>
        <dbReference type="Pfam" id="PF13559"/>
    </source>
</evidence>
<evidence type="ECO:0000256" key="2">
    <source>
        <dbReference type="SAM" id="Phobius"/>
    </source>
</evidence>
<accession>A0AAU7JU71</accession>
<gene>
    <name evidence="4" type="ORF">ABEG17_01290</name>
</gene>
<keyword evidence="2" id="KW-0812">Transmembrane</keyword>
<feature type="region of interest" description="Disordered" evidence="1">
    <location>
        <begin position="220"/>
        <end position="244"/>
    </location>
</feature>
<dbReference type="RefSeq" id="WP_406831446.1">
    <property type="nucleotide sequence ID" value="NZ_CP157483.1"/>
</dbReference>
<dbReference type="Pfam" id="PF13559">
    <property type="entry name" value="DUF4129"/>
    <property type="match status" value="1"/>
</dbReference>
<evidence type="ECO:0000313" key="4">
    <source>
        <dbReference type="EMBL" id="XBO43993.1"/>
    </source>
</evidence>
<dbReference type="InterPro" id="IPR025403">
    <property type="entry name" value="TgpA-like_C"/>
</dbReference>